<dbReference type="PANTHER" id="PTHR43065:SF10">
    <property type="entry name" value="PEROXIDE STRESS-ACTIVATED HISTIDINE KINASE MAK3"/>
    <property type="match status" value="1"/>
</dbReference>
<comment type="catalytic activity">
    <reaction evidence="1">
        <text>ATP + protein L-histidine = ADP + protein N-phospho-L-histidine.</text>
        <dbReference type="EC" id="2.7.13.3"/>
    </reaction>
</comment>
<evidence type="ECO:0000256" key="6">
    <source>
        <dbReference type="ARBA" id="ARBA00022777"/>
    </source>
</evidence>
<dbReference type="InterPro" id="IPR036097">
    <property type="entry name" value="HisK_dim/P_sf"/>
</dbReference>
<name>A0ABS5F9U6_9PROT</name>
<dbReference type="InterPro" id="IPR003594">
    <property type="entry name" value="HATPase_dom"/>
</dbReference>
<dbReference type="SMART" id="SM00388">
    <property type="entry name" value="HisKA"/>
    <property type="match status" value="1"/>
</dbReference>
<dbReference type="PRINTS" id="PR00344">
    <property type="entry name" value="BCTRLSENSOR"/>
</dbReference>
<dbReference type="InterPro" id="IPR004358">
    <property type="entry name" value="Sig_transdc_His_kin-like_C"/>
</dbReference>
<dbReference type="Gene3D" id="1.10.287.130">
    <property type="match status" value="1"/>
</dbReference>
<dbReference type="CDD" id="cd00082">
    <property type="entry name" value="HisKA"/>
    <property type="match status" value="1"/>
</dbReference>
<dbReference type="InterPro" id="IPR035965">
    <property type="entry name" value="PAS-like_dom_sf"/>
</dbReference>
<evidence type="ECO:0000256" key="8">
    <source>
        <dbReference type="ARBA" id="ARBA00023012"/>
    </source>
</evidence>
<dbReference type="CDD" id="cd00130">
    <property type="entry name" value="PAS"/>
    <property type="match status" value="1"/>
</dbReference>
<dbReference type="GO" id="GO:0016301">
    <property type="term" value="F:kinase activity"/>
    <property type="evidence" value="ECO:0007669"/>
    <property type="project" value="UniProtKB-KW"/>
</dbReference>
<dbReference type="InterPro" id="IPR003661">
    <property type="entry name" value="HisK_dim/P_dom"/>
</dbReference>
<evidence type="ECO:0000256" key="9">
    <source>
        <dbReference type="SAM" id="Phobius"/>
    </source>
</evidence>
<evidence type="ECO:0000256" key="1">
    <source>
        <dbReference type="ARBA" id="ARBA00000085"/>
    </source>
</evidence>
<dbReference type="PANTHER" id="PTHR43065">
    <property type="entry name" value="SENSOR HISTIDINE KINASE"/>
    <property type="match status" value="1"/>
</dbReference>
<evidence type="ECO:0000256" key="4">
    <source>
        <dbReference type="ARBA" id="ARBA00022679"/>
    </source>
</evidence>
<feature type="domain" description="Histidine kinase" evidence="10">
    <location>
        <begin position="305"/>
        <end position="521"/>
    </location>
</feature>
<sequence>MDRLRMMQDMAGWPASHWHHLAAPPLALLIFAVDTFTDLMSAIAVLYVLVMLIAARPLTRRGLILAGIGCQGLAILSFAISHGLGANVSAVLRLAVALAAILITTMLLLRDQASRARLMATHAALTRSERRYRLIFENARFSLWEQDYAQVGPALAALRAAGVTDLADHARRHPGFADSLAALIVTIDVNEATLELMGAQRRADVLGPLGRFLPPDRGALVQVLQALLDGRDHFEGRGAILGLDGRVRTVLLGITFPEEGDGLSRVITSLVDITAREETQEALLAARAELARAARVATVGALSASIAHELNQPLGALVMNAQTCLRWLRRDPPDIASASAAAERTVRDGMRASELVRKTRGMLVKGERQDETIDPRQLLEEVLPLLDREIGASGARVATRIAPDVGGIRASRIEMQQVLINLIGNGLQAMAQRPAALRELTLAIEAADADHVLISVADRGTGIREEDLPKLFDPFFTTKADGMGLGLAICRAAIEAAGGSLSVRNRADGGAVFDCLLPAAARQAA</sequence>
<evidence type="ECO:0000256" key="3">
    <source>
        <dbReference type="ARBA" id="ARBA00022553"/>
    </source>
</evidence>
<dbReference type="InterPro" id="IPR036890">
    <property type="entry name" value="HATPase_C_sf"/>
</dbReference>
<evidence type="ECO:0000256" key="7">
    <source>
        <dbReference type="ARBA" id="ARBA00022840"/>
    </source>
</evidence>
<keyword evidence="8" id="KW-0902">Two-component regulatory system</keyword>
<dbReference type="SUPFAM" id="SSF55874">
    <property type="entry name" value="ATPase domain of HSP90 chaperone/DNA topoisomerase II/histidine kinase"/>
    <property type="match status" value="1"/>
</dbReference>
<dbReference type="InterPro" id="IPR005467">
    <property type="entry name" value="His_kinase_dom"/>
</dbReference>
<dbReference type="SMART" id="SM00387">
    <property type="entry name" value="HATPase_c"/>
    <property type="match status" value="1"/>
</dbReference>
<keyword evidence="9" id="KW-1133">Transmembrane helix</keyword>
<keyword evidence="9" id="KW-0812">Transmembrane</keyword>
<feature type="transmembrane region" description="Helical" evidence="9">
    <location>
        <begin position="62"/>
        <end position="84"/>
    </location>
</feature>
<keyword evidence="4" id="KW-0808">Transferase</keyword>
<evidence type="ECO:0000313" key="11">
    <source>
        <dbReference type="EMBL" id="MBR0669327.1"/>
    </source>
</evidence>
<evidence type="ECO:0000256" key="5">
    <source>
        <dbReference type="ARBA" id="ARBA00022741"/>
    </source>
</evidence>
<dbReference type="EMBL" id="JAAGBB010000099">
    <property type="protein sequence ID" value="MBR0669327.1"/>
    <property type="molecule type" value="Genomic_DNA"/>
</dbReference>
<organism evidence="11 12">
    <name type="scientific">Plastoroseomonas hellenica</name>
    <dbReference type="NCBI Taxonomy" id="2687306"/>
    <lineage>
        <taxon>Bacteria</taxon>
        <taxon>Pseudomonadati</taxon>
        <taxon>Pseudomonadota</taxon>
        <taxon>Alphaproteobacteria</taxon>
        <taxon>Acetobacterales</taxon>
        <taxon>Acetobacteraceae</taxon>
        <taxon>Plastoroseomonas</taxon>
    </lineage>
</organism>
<evidence type="ECO:0000256" key="2">
    <source>
        <dbReference type="ARBA" id="ARBA00012438"/>
    </source>
</evidence>
<gene>
    <name evidence="11" type="ORF">GXW71_33565</name>
</gene>
<evidence type="ECO:0000313" key="12">
    <source>
        <dbReference type="Proteomes" id="UP001196870"/>
    </source>
</evidence>
<dbReference type="InterPro" id="IPR000014">
    <property type="entry name" value="PAS"/>
</dbReference>
<dbReference type="Gene3D" id="3.30.450.20">
    <property type="entry name" value="PAS domain"/>
    <property type="match status" value="1"/>
</dbReference>
<keyword evidence="9" id="KW-0472">Membrane</keyword>
<protein>
    <recommendedName>
        <fullName evidence="2">histidine kinase</fullName>
        <ecNumber evidence="2">2.7.13.3</ecNumber>
    </recommendedName>
</protein>
<dbReference type="Gene3D" id="3.30.565.10">
    <property type="entry name" value="Histidine kinase-like ATPase, C-terminal domain"/>
    <property type="match status" value="1"/>
</dbReference>
<keyword evidence="7" id="KW-0067">ATP-binding</keyword>
<dbReference type="PROSITE" id="PS50109">
    <property type="entry name" value="HIS_KIN"/>
    <property type="match status" value="1"/>
</dbReference>
<comment type="caution">
    <text evidence="11">The sequence shown here is derived from an EMBL/GenBank/DDBJ whole genome shotgun (WGS) entry which is preliminary data.</text>
</comment>
<accession>A0ABS5F9U6</accession>
<reference evidence="12" key="1">
    <citation type="journal article" date="2021" name="Syst. Appl. Microbiol.">
        <title>Roseomonas hellenica sp. nov., isolated from roots of wild-growing Alkanna tinctoria.</title>
        <authorList>
            <person name="Rat A."/>
            <person name="Naranjo H.D."/>
            <person name="Lebbe L."/>
            <person name="Cnockaert M."/>
            <person name="Krigas N."/>
            <person name="Grigoriadou K."/>
            <person name="Maloupa E."/>
            <person name="Willems A."/>
        </authorList>
    </citation>
    <scope>NUCLEOTIDE SEQUENCE [LARGE SCALE GENOMIC DNA]</scope>
    <source>
        <strain evidence="12">LMG 31523</strain>
    </source>
</reference>
<keyword evidence="6 11" id="KW-0418">Kinase</keyword>
<keyword evidence="12" id="KW-1185">Reference proteome</keyword>
<keyword evidence="5" id="KW-0547">Nucleotide-binding</keyword>
<dbReference type="SUPFAM" id="SSF55785">
    <property type="entry name" value="PYP-like sensor domain (PAS domain)"/>
    <property type="match status" value="1"/>
</dbReference>
<keyword evidence="3" id="KW-0597">Phosphoprotein</keyword>
<feature type="transmembrane region" description="Helical" evidence="9">
    <location>
        <begin position="90"/>
        <end position="109"/>
    </location>
</feature>
<dbReference type="Proteomes" id="UP001196870">
    <property type="component" value="Unassembled WGS sequence"/>
</dbReference>
<evidence type="ECO:0000259" key="10">
    <source>
        <dbReference type="PROSITE" id="PS50109"/>
    </source>
</evidence>
<dbReference type="SUPFAM" id="SSF47384">
    <property type="entry name" value="Homodimeric domain of signal transducing histidine kinase"/>
    <property type="match status" value="1"/>
</dbReference>
<feature type="transmembrane region" description="Helical" evidence="9">
    <location>
        <begin position="26"/>
        <end position="50"/>
    </location>
</feature>
<dbReference type="EC" id="2.7.13.3" evidence="2"/>
<proteinExistence type="predicted"/>
<dbReference type="Pfam" id="PF02518">
    <property type="entry name" value="HATPase_c"/>
    <property type="match status" value="1"/>
</dbReference>